<keyword evidence="4" id="KW-1185">Reference proteome</keyword>
<proteinExistence type="predicted"/>
<evidence type="ECO:0000313" key="4">
    <source>
        <dbReference type="Proteomes" id="UP001454036"/>
    </source>
</evidence>
<dbReference type="AlphaFoldDB" id="A0AAV3NQD8"/>
<organism evidence="3 4">
    <name type="scientific">Lithospermum erythrorhizon</name>
    <name type="common">Purple gromwell</name>
    <name type="synonym">Lithospermum officinale var. erythrorhizon</name>
    <dbReference type="NCBI Taxonomy" id="34254"/>
    <lineage>
        <taxon>Eukaryota</taxon>
        <taxon>Viridiplantae</taxon>
        <taxon>Streptophyta</taxon>
        <taxon>Embryophyta</taxon>
        <taxon>Tracheophyta</taxon>
        <taxon>Spermatophyta</taxon>
        <taxon>Magnoliopsida</taxon>
        <taxon>eudicotyledons</taxon>
        <taxon>Gunneridae</taxon>
        <taxon>Pentapetalae</taxon>
        <taxon>asterids</taxon>
        <taxon>lamiids</taxon>
        <taxon>Boraginales</taxon>
        <taxon>Boraginaceae</taxon>
        <taxon>Boraginoideae</taxon>
        <taxon>Lithospermeae</taxon>
        <taxon>Lithospermum</taxon>
    </lineage>
</organism>
<accession>A0AAV3NQD8</accession>
<evidence type="ECO:0000256" key="1">
    <source>
        <dbReference type="SAM" id="MobiDB-lite"/>
    </source>
</evidence>
<dbReference type="EMBL" id="BAABME010000209">
    <property type="protein sequence ID" value="GAA0140706.1"/>
    <property type="molecule type" value="Genomic_DNA"/>
</dbReference>
<gene>
    <name evidence="3" type="ORF">LIER_02007</name>
</gene>
<feature type="domain" description="F-box" evidence="2">
    <location>
        <begin position="6"/>
        <end position="53"/>
    </location>
</feature>
<dbReference type="InterPro" id="IPR036047">
    <property type="entry name" value="F-box-like_dom_sf"/>
</dbReference>
<protein>
    <recommendedName>
        <fullName evidence="2">F-box domain-containing protein</fullName>
    </recommendedName>
</protein>
<dbReference type="Gene3D" id="1.20.1280.50">
    <property type="match status" value="1"/>
</dbReference>
<dbReference type="Pfam" id="PF12937">
    <property type="entry name" value="F-box-like"/>
    <property type="match status" value="1"/>
</dbReference>
<dbReference type="InterPro" id="IPR001810">
    <property type="entry name" value="F-box_dom"/>
</dbReference>
<evidence type="ECO:0000259" key="2">
    <source>
        <dbReference type="PROSITE" id="PS50181"/>
    </source>
</evidence>
<dbReference type="PROSITE" id="PS50181">
    <property type="entry name" value="FBOX"/>
    <property type="match status" value="1"/>
</dbReference>
<sequence length="463" mass="52034">MNESSPFSFNEFPEDVQLYILSCLNPQEISIFGCTSKQYSLICRDDQRLWFSMCHRKFGSNTNIAKWSLEGISYKQLYKTLQEFDNIIGFWRLSCPPSQGHIPSTILPPSLVLFEWGPFYIIGFKIAPLEKGSYGVKKVPFLFGGLDDKGGDLYYVDHEGSVELSGEFGSWEELGSLESDLVRVDVSFIGRNHIVVEEFSRSSNSPGSEGGRRGMSRVGSSMNVREEEGSEEVYGSPGSGGGILDVSMLDIYQKFANSTSPGNGSWRRQRRRERERIGRRKWESQHFVKIVNCSPTPAHPLQGLWKGICEDMTLAFYLVAYDDIGGIACRRIGNSSGSSSGHTPVFWASSTTLTEFPFSAVEEHIYNSRMHVQPLMESEFSYEDLPPSEINDVSRMLNITSNYDLVIADLAAGRSSNSQQVEGRIWQYGNGMFGFGFMWNNYIIDLKHITQDGFLYSVGLPTS</sequence>
<dbReference type="SUPFAM" id="SSF81383">
    <property type="entry name" value="F-box domain"/>
    <property type="match status" value="1"/>
</dbReference>
<dbReference type="Proteomes" id="UP001454036">
    <property type="component" value="Unassembled WGS sequence"/>
</dbReference>
<comment type="caution">
    <text evidence="3">The sequence shown here is derived from an EMBL/GenBank/DDBJ whole genome shotgun (WGS) entry which is preliminary data.</text>
</comment>
<feature type="region of interest" description="Disordered" evidence="1">
    <location>
        <begin position="200"/>
        <end position="237"/>
    </location>
</feature>
<name>A0AAV3NQD8_LITER</name>
<reference evidence="3 4" key="1">
    <citation type="submission" date="2024-01" db="EMBL/GenBank/DDBJ databases">
        <title>The complete chloroplast genome sequence of Lithospermum erythrorhizon: insights into the phylogenetic relationship among Boraginaceae species and the maternal lineages of purple gromwells.</title>
        <authorList>
            <person name="Okada T."/>
            <person name="Watanabe K."/>
        </authorList>
    </citation>
    <scope>NUCLEOTIDE SEQUENCE [LARGE SCALE GENOMIC DNA]</scope>
</reference>
<evidence type="ECO:0000313" key="3">
    <source>
        <dbReference type="EMBL" id="GAA0140706.1"/>
    </source>
</evidence>